<dbReference type="InterPro" id="IPR003593">
    <property type="entry name" value="AAA+_ATPase"/>
</dbReference>
<dbReference type="GO" id="GO:0016887">
    <property type="term" value="F:ATP hydrolysis activity"/>
    <property type="evidence" value="ECO:0007669"/>
    <property type="project" value="TreeGrafter"/>
</dbReference>
<dbReference type="Pfam" id="PF00437">
    <property type="entry name" value="T2SSE"/>
    <property type="match status" value="1"/>
</dbReference>
<evidence type="ECO:0000313" key="5">
    <source>
        <dbReference type="EMBL" id="TPE55610.1"/>
    </source>
</evidence>
<keyword evidence="2" id="KW-0547">Nucleotide-binding</keyword>
<evidence type="ECO:0000259" key="4">
    <source>
        <dbReference type="PROSITE" id="PS00662"/>
    </source>
</evidence>
<dbReference type="CDD" id="cd01129">
    <property type="entry name" value="PulE-GspE-like"/>
    <property type="match status" value="1"/>
</dbReference>
<keyword evidence="3" id="KW-0067">ATP-binding</keyword>
<dbReference type="PANTHER" id="PTHR30258">
    <property type="entry name" value="TYPE II SECRETION SYSTEM PROTEIN GSPE-RELATED"/>
    <property type="match status" value="1"/>
</dbReference>
<dbReference type="InterPro" id="IPR027417">
    <property type="entry name" value="P-loop_NTPase"/>
</dbReference>
<dbReference type="GO" id="GO:0005524">
    <property type="term" value="F:ATP binding"/>
    <property type="evidence" value="ECO:0007669"/>
    <property type="project" value="UniProtKB-KW"/>
</dbReference>
<dbReference type="Gene3D" id="3.40.50.300">
    <property type="entry name" value="P-loop containing nucleotide triphosphate hydrolases"/>
    <property type="match status" value="1"/>
</dbReference>
<dbReference type="SMART" id="SM00382">
    <property type="entry name" value="AAA"/>
    <property type="match status" value="1"/>
</dbReference>
<organism evidence="5 6">
    <name type="scientific">Maribrevibacterium harenarium</name>
    <dbReference type="NCBI Taxonomy" id="2589817"/>
    <lineage>
        <taxon>Bacteria</taxon>
        <taxon>Pseudomonadati</taxon>
        <taxon>Pseudomonadota</taxon>
        <taxon>Gammaproteobacteria</taxon>
        <taxon>Oceanospirillales</taxon>
        <taxon>Oceanospirillaceae</taxon>
        <taxon>Maribrevibacterium</taxon>
    </lineage>
</organism>
<dbReference type="Proteomes" id="UP000315901">
    <property type="component" value="Unassembled WGS sequence"/>
</dbReference>
<dbReference type="InterPro" id="IPR001482">
    <property type="entry name" value="T2SS/T4SS_dom"/>
</dbReference>
<evidence type="ECO:0000256" key="3">
    <source>
        <dbReference type="ARBA" id="ARBA00022840"/>
    </source>
</evidence>
<keyword evidence="6" id="KW-1185">Reference proteome</keyword>
<evidence type="ECO:0000313" key="6">
    <source>
        <dbReference type="Proteomes" id="UP000315901"/>
    </source>
</evidence>
<dbReference type="AlphaFoldDB" id="A0A501X4Y3"/>
<comment type="caution">
    <text evidence="5">The sequence shown here is derived from an EMBL/GenBank/DDBJ whole genome shotgun (WGS) entry which is preliminary data.</text>
</comment>
<dbReference type="PANTHER" id="PTHR30258:SF2">
    <property type="entry name" value="COMG OPERON PROTEIN 1"/>
    <property type="match status" value="1"/>
</dbReference>
<protein>
    <submittedName>
        <fullName evidence="5">Protein transporter HofB</fullName>
    </submittedName>
</protein>
<comment type="similarity">
    <text evidence="1">Belongs to the GSP E family.</text>
</comment>
<feature type="domain" description="Bacterial type II secretion system protein E" evidence="4">
    <location>
        <begin position="196"/>
        <end position="210"/>
    </location>
</feature>
<dbReference type="GO" id="GO:0005886">
    <property type="term" value="C:plasma membrane"/>
    <property type="evidence" value="ECO:0007669"/>
    <property type="project" value="TreeGrafter"/>
</dbReference>
<dbReference type="PROSITE" id="PS00662">
    <property type="entry name" value="T2SP_E"/>
    <property type="match status" value="1"/>
</dbReference>
<gene>
    <name evidence="5" type="ORF">FJM67_00740</name>
</gene>
<dbReference type="SUPFAM" id="SSF52540">
    <property type="entry name" value="P-loop containing nucleoside triphosphate hydrolases"/>
    <property type="match status" value="1"/>
</dbReference>
<dbReference type="EMBL" id="VFRR01000001">
    <property type="protein sequence ID" value="TPE55610.1"/>
    <property type="molecule type" value="Genomic_DNA"/>
</dbReference>
<reference evidence="5 6" key="1">
    <citation type="submission" date="2019-06" db="EMBL/GenBank/DDBJ databases">
        <title>A novel bacterium of genus Marinomonas, isolated from coastal sand.</title>
        <authorList>
            <person name="Huang H."/>
            <person name="Mo K."/>
            <person name="Hu Y."/>
        </authorList>
    </citation>
    <scope>NUCLEOTIDE SEQUENCE [LARGE SCALE GENOMIC DNA]</scope>
    <source>
        <strain evidence="5 6">HB171799</strain>
    </source>
</reference>
<dbReference type="OrthoDB" id="9776961at2"/>
<proteinExistence type="inferred from homology"/>
<evidence type="ECO:0000256" key="1">
    <source>
        <dbReference type="ARBA" id="ARBA00006611"/>
    </source>
</evidence>
<dbReference type="RefSeq" id="WP_140586722.1">
    <property type="nucleotide sequence ID" value="NZ_VFRR01000001.1"/>
</dbReference>
<sequence>MTLEQLLDQALAENCSDIHLHITNDVSTVLFRRYGTICRREVLVKSGLLLNRIKIQANLDIGEHRRTQEGQFEYRYDGNITSIRVSVIATTEGEKVALRLLTPARLLTIEELAMPVPLQQLLRDTLSQTSGLILVCGATGAGKTTTLYSALQHLNDGSRTIFTIEDPVEVDLPGVYQCQANNDIGIYSTYLLKSFMRQDPDVILVGEIRDQETAELAIAAAMTGHLVLATLHAHSPIGAIQRLQHWQIDYFSLASILRLVVHQTMSFDAQGYRPQFSAIFPNWTTKLPAHYQALINEPSNWYWI</sequence>
<accession>A0A501X4Y3</accession>
<evidence type="ECO:0000256" key="2">
    <source>
        <dbReference type="ARBA" id="ARBA00022741"/>
    </source>
</evidence>
<dbReference type="Gene3D" id="3.30.450.90">
    <property type="match status" value="1"/>
</dbReference>
<name>A0A501X4Y3_9GAMM</name>